<dbReference type="InterPro" id="IPR051663">
    <property type="entry name" value="CLec_Tetranectin-domain"/>
</dbReference>
<keyword evidence="8" id="KW-1185">Reference proteome</keyword>
<dbReference type="SMART" id="SM00034">
    <property type="entry name" value="CLECT"/>
    <property type="match status" value="1"/>
</dbReference>
<dbReference type="SUPFAM" id="SSF56436">
    <property type="entry name" value="C-type lectin-like"/>
    <property type="match status" value="1"/>
</dbReference>
<dbReference type="EMBL" id="BLXT01006959">
    <property type="protein sequence ID" value="GFO35136.1"/>
    <property type="molecule type" value="Genomic_DNA"/>
</dbReference>
<evidence type="ECO:0000313" key="8">
    <source>
        <dbReference type="Proteomes" id="UP000735302"/>
    </source>
</evidence>
<sequence length="316" mass="36349">MAQINYQEDEGSDVEINGMVDSKKDSSIYLEMTWNDPTPAYGLHYMCVLRGINHQRKAVAFKTVQTTKSPDESYCEMFHFPEKVKHAAEAISEEITNVYQKTKTKTRTIYDKLSDVESNLKSIDQNRDIFLQRSTAAITNFYEKNAELVAQLDSELWATLSWLKIALSKRNPYFKMRDEDVSDIRDDRVYTISSSLTRFNIGRANEACKSLGGYLVEFNDDKEFKFVYDFVNLRGKTNTYFTGGNDIAKEGTFVYFSSGKLVPRLNGWAKKQPDNYGNNEDCMEIKLSLKGLNDSPCDDYGKFICEVKITRTIFQK</sequence>
<dbReference type="PROSITE" id="PS50041">
    <property type="entry name" value="C_TYPE_LECTIN_2"/>
    <property type="match status" value="1"/>
</dbReference>
<evidence type="ECO:0000313" key="7">
    <source>
        <dbReference type="EMBL" id="GFO35136.1"/>
    </source>
</evidence>
<accession>A0AAV4CTE3</accession>
<gene>
    <name evidence="7" type="ORF">PoB_006164100</name>
</gene>
<evidence type="ECO:0000256" key="3">
    <source>
        <dbReference type="ARBA" id="ARBA00022729"/>
    </source>
</evidence>
<dbReference type="InterPro" id="IPR016186">
    <property type="entry name" value="C-type_lectin-like/link_sf"/>
</dbReference>
<keyword evidence="4" id="KW-0430">Lectin</keyword>
<evidence type="ECO:0000256" key="4">
    <source>
        <dbReference type="ARBA" id="ARBA00022734"/>
    </source>
</evidence>
<evidence type="ECO:0000256" key="2">
    <source>
        <dbReference type="ARBA" id="ARBA00022525"/>
    </source>
</evidence>
<dbReference type="GO" id="GO:0005615">
    <property type="term" value="C:extracellular space"/>
    <property type="evidence" value="ECO:0007669"/>
    <property type="project" value="TreeGrafter"/>
</dbReference>
<dbReference type="GO" id="GO:0008083">
    <property type="term" value="F:growth factor activity"/>
    <property type="evidence" value="ECO:0007669"/>
    <property type="project" value="TreeGrafter"/>
</dbReference>
<dbReference type="AlphaFoldDB" id="A0AAV4CTE3"/>
<dbReference type="CDD" id="cd00037">
    <property type="entry name" value="CLECT"/>
    <property type="match status" value="1"/>
</dbReference>
<comment type="caution">
    <text evidence="7">The sequence shown here is derived from an EMBL/GenBank/DDBJ whole genome shotgun (WGS) entry which is preliminary data.</text>
</comment>
<keyword evidence="2" id="KW-0964">Secreted</keyword>
<reference evidence="7 8" key="1">
    <citation type="journal article" date="2021" name="Elife">
        <title>Chloroplast acquisition without the gene transfer in kleptoplastic sea slugs, Plakobranchus ocellatus.</title>
        <authorList>
            <person name="Maeda T."/>
            <person name="Takahashi S."/>
            <person name="Yoshida T."/>
            <person name="Shimamura S."/>
            <person name="Takaki Y."/>
            <person name="Nagai Y."/>
            <person name="Toyoda A."/>
            <person name="Suzuki Y."/>
            <person name="Arimoto A."/>
            <person name="Ishii H."/>
            <person name="Satoh N."/>
            <person name="Nishiyama T."/>
            <person name="Hasebe M."/>
            <person name="Maruyama T."/>
            <person name="Minagawa J."/>
            <person name="Obokata J."/>
            <person name="Shigenobu S."/>
        </authorList>
    </citation>
    <scope>NUCLEOTIDE SEQUENCE [LARGE SCALE GENOMIC DNA]</scope>
</reference>
<dbReference type="InterPro" id="IPR016187">
    <property type="entry name" value="CTDL_fold"/>
</dbReference>
<dbReference type="Gene3D" id="3.10.100.10">
    <property type="entry name" value="Mannose-Binding Protein A, subunit A"/>
    <property type="match status" value="1"/>
</dbReference>
<dbReference type="InterPro" id="IPR001304">
    <property type="entry name" value="C-type_lectin-like"/>
</dbReference>
<dbReference type="Pfam" id="PF00059">
    <property type="entry name" value="Lectin_C"/>
    <property type="match status" value="1"/>
</dbReference>
<feature type="domain" description="C-type lectin" evidence="6">
    <location>
        <begin position="185"/>
        <end position="306"/>
    </location>
</feature>
<dbReference type="PANTHER" id="PTHR22799">
    <property type="entry name" value="TETRANECTIN-RELATED"/>
    <property type="match status" value="1"/>
</dbReference>
<organism evidence="7 8">
    <name type="scientific">Plakobranchus ocellatus</name>
    <dbReference type="NCBI Taxonomy" id="259542"/>
    <lineage>
        <taxon>Eukaryota</taxon>
        <taxon>Metazoa</taxon>
        <taxon>Spiralia</taxon>
        <taxon>Lophotrochozoa</taxon>
        <taxon>Mollusca</taxon>
        <taxon>Gastropoda</taxon>
        <taxon>Heterobranchia</taxon>
        <taxon>Euthyneura</taxon>
        <taxon>Panpulmonata</taxon>
        <taxon>Sacoglossa</taxon>
        <taxon>Placobranchoidea</taxon>
        <taxon>Plakobranchidae</taxon>
        <taxon>Plakobranchus</taxon>
    </lineage>
</organism>
<keyword evidence="5" id="KW-1015">Disulfide bond</keyword>
<keyword evidence="3" id="KW-0732">Signal</keyword>
<proteinExistence type="predicted"/>
<dbReference type="GO" id="GO:0030246">
    <property type="term" value="F:carbohydrate binding"/>
    <property type="evidence" value="ECO:0007669"/>
    <property type="project" value="UniProtKB-KW"/>
</dbReference>
<dbReference type="InterPro" id="IPR018378">
    <property type="entry name" value="C-type_lectin_CS"/>
</dbReference>
<comment type="subcellular location">
    <subcellularLocation>
        <location evidence="1">Secreted</location>
    </subcellularLocation>
</comment>
<dbReference type="PROSITE" id="PS00615">
    <property type="entry name" value="C_TYPE_LECTIN_1"/>
    <property type="match status" value="1"/>
</dbReference>
<dbReference type="PANTHER" id="PTHR22799:SF1">
    <property type="entry name" value="C-TYPE LECTIN DOMAIN FAMILY 11 MEMBER A"/>
    <property type="match status" value="1"/>
</dbReference>
<name>A0AAV4CTE3_9GAST</name>
<evidence type="ECO:0000259" key="6">
    <source>
        <dbReference type="PROSITE" id="PS50041"/>
    </source>
</evidence>
<protein>
    <submittedName>
        <fullName evidence="7">Lectin-galc1</fullName>
    </submittedName>
</protein>
<evidence type="ECO:0000256" key="5">
    <source>
        <dbReference type="ARBA" id="ARBA00023157"/>
    </source>
</evidence>
<evidence type="ECO:0000256" key="1">
    <source>
        <dbReference type="ARBA" id="ARBA00004613"/>
    </source>
</evidence>
<dbReference type="Proteomes" id="UP000735302">
    <property type="component" value="Unassembled WGS sequence"/>
</dbReference>